<keyword evidence="7" id="KW-0626">Porin</keyword>
<comment type="subcellular location">
    <subcellularLocation>
        <location evidence="1">Cell outer membrane</location>
        <topology evidence="1">Multi-pass membrane protein</topology>
    </subcellularLocation>
</comment>
<evidence type="ECO:0000256" key="12">
    <source>
        <dbReference type="SAM" id="SignalP"/>
    </source>
</evidence>
<evidence type="ECO:0000313" key="14">
    <source>
        <dbReference type="EMBL" id="PXV67809.1"/>
    </source>
</evidence>
<reference evidence="14 15" key="1">
    <citation type="submission" date="2018-04" db="EMBL/GenBank/DDBJ databases">
        <title>Genomic Encyclopedia of Type Strains, Phase IV (KMG-IV): sequencing the most valuable type-strain genomes for metagenomic binning, comparative biology and taxonomic classification.</title>
        <authorList>
            <person name="Goeker M."/>
        </authorList>
    </citation>
    <scope>NUCLEOTIDE SEQUENCE [LARGE SCALE GENOMIC DNA]</scope>
    <source>
        <strain evidence="14 15">DSM 104150</strain>
    </source>
</reference>
<keyword evidence="9" id="KW-0998">Cell outer membrane</keyword>
<dbReference type="InterPro" id="IPR036737">
    <property type="entry name" value="OmpA-like_sf"/>
</dbReference>
<keyword evidence="3" id="KW-1134">Transmembrane beta strand</keyword>
<dbReference type="Pfam" id="PF13505">
    <property type="entry name" value="OMP_b-brl"/>
    <property type="match status" value="1"/>
</dbReference>
<evidence type="ECO:0000256" key="1">
    <source>
        <dbReference type="ARBA" id="ARBA00004571"/>
    </source>
</evidence>
<dbReference type="GO" id="GO:0006811">
    <property type="term" value="P:monoatomic ion transport"/>
    <property type="evidence" value="ECO:0007669"/>
    <property type="project" value="UniProtKB-KW"/>
</dbReference>
<dbReference type="PRINTS" id="PR01023">
    <property type="entry name" value="NAFLGMOTY"/>
</dbReference>
<keyword evidence="4" id="KW-0812">Transmembrane</keyword>
<dbReference type="PANTHER" id="PTHR30329">
    <property type="entry name" value="STATOR ELEMENT OF FLAGELLAR MOTOR COMPLEX"/>
    <property type="match status" value="1"/>
</dbReference>
<dbReference type="GO" id="GO:0046930">
    <property type="term" value="C:pore complex"/>
    <property type="evidence" value="ECO:0007669"/>
    <property type="project" value="UniProtKB-KW"/>
</dbReference>
<dbReference type="PANTHER" id="PTHR30329:SF21">
    <property type="entry name" value="LIPOPROTEIN YIAD-RELATED"/>
    <property type="match status" value="1"/>
</dbReference>
<feature type="compositionally biased region" description="Polar residues" evidence="11">
    <location>
        <begin position="299"/>
        <end position="311"/>
    </location>
</feature>
<keyword evidence="2" id="KW-0813">Transport</keyword>
<dbReference type="InterPro" id="IPR027385">
    <property type="entry name" value="Beta-barrel_OMP"/>
</dbReference>
<proteinExistence type="predicted"/>
<accession>A0A318E7R4</accession>
<protein>
    <submittedName>
        <fullName evidence="14">Outer membrane protein OmpA-like peptidoglycan-associated protein</fullName>
    </submittedName>
</protein>
<evidence type="ECO:0000256" key="8">
    <source>
        <dbReference type="ARBA" id="ARBA00023136"/>
    </source>
</evidence>
<dbReference type="GO" id="GO:0009279">
    <property type="term" value="C:cell outer membrane"/>
    <property type="evidence" value="ECO:0007669"/>
    <property type="project" value="UniProtKB-SubCell"/>
</dbReference>
<keyword evidence="5 12" id="KW-0732">Signal</keyword>
<feature type="compositionally biased region" description="Pro residues" evidence="11">
    <location>
        <begin position="192"/>
        <end position="209"/>
    </location>
</feature>
<evidence type="ECO:0000256" key="2">
    <source>
        <dbReference type="ARBA" id="ARBA00022448"/>
    </source>
</evidence>
<evidence type="ECO:0000313" key="15">
    <source>
        <dbReference type="Proteomes" id="UP000248330"/>
    </source>
</evidence>
<dbReference type="PROSITE" id="PS51123">
    <property type="entry name" value="OMPA_2"/>
    <property type="match status" value="1"/>
</dbReference>
<dbReference type="Gene3D" id="3.30.1330.60">
    <property type="entry name" value="OmpA-like domain"/>
    <property type="match status" value="1"/>
</dbReference>
<evidence type="ECO:0000256" key="4">
    <source>
        <dbReference type="ARBA" id="ARBA00022692"/>
    </source>
</evidence>
<dbReference type="Proteomes" id="UP000248330">
    <property type="component" value="Unassembled WGS sequence"/>
</dbReference>
<feature type="region of interest" description="Disordered" evidence="11">
    <location>
        <begin position="296"/>
        <end position="330"/>
    </location>
</feature>
<feature type="chain" id="PRO_5016456694" evidence="12">
    <location>
        <begin position="23"/>
        <end position="330"/>
    </location>
</feature>
<evidence type="ECO:0000256" key="9">
    <source>
        <dbReference type="ARBA" id="ARBA00023237"/>
    </source>
</evidence>
<dbReference type="EMBL" id="QICN01000005">
    <property type="protein sequence ID" value="PXV67809.1"/>
    <property type="molecule type" value="Genomic_DNA"/>
</dbReference>
<evidence type="ECO:0000256" key="6">
    <source>
        <dbReference type="ARBA" id="ARBA00023065"/>
    </source>
</evidence>
<dbReference type="InterPro" id="IPR006664">
    <property type="entry name" value="OMP_bac"/>
</dbReference>
<dbReference type="Pfam" id="PF00691">
    <property type="entry name" value="OmpA"/>
    <property type="match status" value="1"/>
</dbReference>
<evidence type="ECO:0000259" key="13">
    <source>
        <dbReference type="PROSITE" id="PS51123"/>
    </source>
</evidence>
<dbReference type="OrthoDB" id="9805832at2"/>
<evidence type="ECO:0000256" key="3">
    <source>
        <dbReference type="ARBA" id="ARBA00022452"/>
    </source>
</evidence>
<evidence type="ECO:0000256" key="5">
    <source>
        <dbReference type="ARBA" id="ARBA00022729"/>
    </source>
</evidence>
<comment type="caution">
    <text evidence="14">The sequence shown here is derived from an EMBL/GenBank/DDBJ whole genome shotgun (WGS) entry which is preliminary data.</text>
</comment>
<dbReference type="PRINTS" id="PR01021">
    <property type="entry name" value="OMPADOMAIN"/>
</dbReference>
<dbReference type="InterPro" id="IPR006665">
    <property type="entry name" value="OmpA-like"/>
</dbReference>
<dbReference type="InterPro" id="IPR011250">
    <property type="entry name" value="OMP/PagP_B-barrel"/>
</dbReference>
<feature type="domain" description="OmpA-like" evidence="13">
    <location>
        <begin position="210"/>
        <end position="330"/>
    </location>
</feature>
<evidence type="ECO:0000256" key="11">
    <source>
        <dbReference type="SAM" id="MobiDB-lite"/>
    </source>
</evidence>
<organism evidence="14 15">
    <name type="scientific">Sinimarinibacterium flocculans</name>
    <dbReference type="NCBI Taxonomy" id="985250"/>
    <lineage>
        <taxon>Bacteria</taxon>
        <taxon>Pseudomonadati</taxon>
        <taxon>Pseudomonadota</taxon>
        <taxon>Gammaproteobacteria</taxon>
        <taxon>Nevskiales</taxon>
        <taxon>Nevskiaceae</taxon>
        <taxon>Sinimarinibacterium</taxon>
    </lineage>
</organism>
<keyword evidence="6" id="KW-0406">Ion transport</keyword>
<dbReference type="PROSITE" id="PS01068">
    <property type="entry name" value="OMPA_1"/>
    <property type="match status" value="1"/>
</dbReference>
<feature type="signal peptide" evidence="12">
    <location>
        <begin position="1"/>
        <end position="22"/>
    </location>
</feature>
<dbReference type="RefSeq" id="WP_110265280.1">
    <property type="nucleotide sequence ID" value="NZ_CAKZQT010000001.1"/>
</dbReference>
<dbReference type="InterPro" id="IPR006690">
    <property type="entry name" value="OMPA-like_CS"/>
</dbReference>
<sequence length="330" mass="35796">MRIRGCLLAAAALTAVPVAANAETMYPKWTIQGGYSHAFADGARASGDGMGFFVGVGVPITHYFNVDFSAYHHGYSDDGASKPNEWTENAIKADFLFYYSRNRVFSPYVGFGAGWAENELDGTGFEEDGSFFDAGVGFQTFPFKSTTLGFVYDIRYRWLSSDANIGGSDKVEDVIAKVGLVVPFGTSYAVTAPPPAKETPPPAPKPQPQPTLGGERRFTDVLFAFDKSDLTPKAMSDLDSAASTINELAEQDPNLRVKVDGHTDWIGTDGYNQGLGERRASAVKTYLIRKGVAADKIDTTSYGESKPVATNETDEGRQLNRRAEVRTTTE</sequence>
<dbReference type="SUPFAM" id="SSF56925">
    <property type="entry name" value="OMPA-like"/>
    <property type="match status" value="1"/>
</dbReference>
<dbReference type="Gene3D" id="2.40.160.20">
    <property type="match status" value="1"/>
</dbReference>
<keyword evidence="8 10" id="KW-0472">Membrane</keyword>
<dbReference type="AlphaFoldDB" id="A0A318E7R4"/>
<feature type="compositionally biased region" description="Basic and acidic residues" evidence="11">
    <location>
        <begin position="314"/>
        <end position="330"/>
    </location>
</feature>
<name>A0A318E7R4_9GAMM</name>
<dbReference type="InterPro" id="IPR050330">
    <property type="entry name" value="Bact_OuterMem_StrucFunc"/>
</dbReference>
<keyword evidence="15" id="KW-1185">Reference proteome</keyword>
<dbReference type="SUPFAM" id="SSF103088">
    <property type="entry name" value="OmpA-like"/>
    <property type="match status" value="1"/>
</dbReference>
<dbReference type="GO" id="GO:0015288">
    <property type="term" value="F:porin activity"/>
    <property type="evidence" value="ECO:0007669"/>
    <property type="project" value="UniProtKB-KW"/>
</dbReference>
<evidence type="ECO:0000256" key="10">
    <source>
        <dbReference type="PROSITE-ProRule" id="PRU00473"/>
    </source>
</evidence>
<evidence type="ECO:0000256" key="7">
    <source>
        <dbReference type="ARBA" id="ARBA00023114"/>
    </source>
</evidence>
<feature type="region of interest" description="Disordered" evidence="11">
    <location>
        <begin position="192"/>
        <end position="214"/>
    </location>
</feature>
<gene>
    <name evidence="14" type="ORF">C8D93_105166</name>
</gene>
<dbReference type="CDD" id="cd07185">
    <property type="entry name" value="OmpA_C-like"/>
    <property type="match status" value="1"/>
</dbReference>